<evidence type="ECO:0000259" key="4">
    <source>
        <dbReference type="PROSITE" id="PS50106"/>
    </source>
</evidence>
<dbReference type="PRINTS" id="PR00834">
    <property type="entry name" value="PROTEASES2C"/>
</dbReference>
<evidence type="ECO:0000313" key="5">
    <source>
        <dbReference type="EMBL" id="TES86444.1"/>
    </source>
</evidence>
<evidence type="ECO:0000256" key="1">
    <source>
        <dbReference type="ARBA" id="ARBA00010541"/>
    </source>
</evidence>
<evidence type="ECO:0000256" key="2">
    <source>
        <dbReference type="ARBA" id="ARBA00022670"/>
    </source>
</evidence>
<sequence length="535" mass="58286">MRRRVFMSRKLTNSRYLGGHKKKVLVLAVVAALSAALATGFLVGGTSFSEVKGLEGPIYGESAESHPIDPESLQGKIIAAVERVTPAVVGISGKIRVETPAYGRGSQFFREPFEDFEDFFRRFFEQFPRREQRERQPVGSGMIISRDGYILTNAHVIRQLDKDDLWVTLPEGRELKVELLEAHEESDIGVLKVEAQDLPAVTLGHSEDLKVGEWVIALGYPFGATLSQLKKEYAPTVTVGVISATDRTIQAGRGRRTAMTYTGLIQTDASINPGNSGGPLINIHGEIVGINTAILSTSGGSIGIGFAIPIDKAKRLLDSLVRYGEIRRPWIGIYMQELTPELAEKFGVDKGILVADVVEGSPADGAGIQAGDVIQKVNGKPVDSSLDLKEEILKTEIGEEITLTLIRKGEEMDITFSTGQEPEKLVQITGESLSEKLLGIQVHSVNPELEKEYDLREGERGVLVIGVEPGGPAARVGIDPGDVIKSVVIESIGEVTVNSVEELEEAMKNVRPGDALRVRVRHGIWEMAVWVPTRK</sequence>
<dbReference type="InterPro" id="IPR001940">
    <property type="entry name" value="Peptidase_S1C"/>
</dbReference>
<dbReference type="SMART" id="SM00228">
    <property type="entry name" value="PDZ"/>
    <property type="match status" value="2"/>
</dbReference>
<gene>
    <name evidence="5" type="ORF">E3J95_01930</name>
</gene>
<dbReference type="EMBL" id="SOKU01000092">
    <property type="protein sequence ID" value="TES86444.1"/>
    <property type="molecule type" value="Genomic_DNA"/>
</dbReference>
<evidence type="ECO:0000256" key="3">
    <source>
        <dbReference type="ARBA" id="ARBA00022801"/>
    </source>
</evidence>
<dbReference type="GO" id="GO:0006508">
    <property type="term" value="P:proteolysis"/>
    <property type="evidence" value="ECO:0007669"/>
    <property type="project" value="UniProtKB-KW"/>
</dbReference>
<dbReference type="InterPro" id="IPR001478">
    <property type="entry name" value="PDZ"/>
</dbReference>
<dbReference type="PROSITE" id="PS50106">
    <property type="entry name" value="PDZ"/>
    <property type="match status" value="2"/>
</dbReference>
<comment type="similarity">
    <text evidence="1">Belongs to the peptidase S1C family.</text>
</comment>
<dbReference type="AlphaFoldDB" id="A0A523QL14"/>
<dbReference type="SUPFAM" id="SSF50494">
    <property type="entry name" value="Trypsin-like serine proteases"/>
    <property type="match status" value="1"/>
</dbReference>
<dbReference type="PANTHER" id="PTHR22939:SF129">
    <property type="entry name" value="SERINE PROTEASE HTRA2, MITOCHONDRIAL"/>
    <property type="match status" value="1"/>
</dbReference>
<dbReference type="CDD" id="cd10839">
    <property type="entry name" value="cpPDZ1_DegP-like"/>
    <property type="match status" value="1"/>
</dbReference>
<dbReference type="PANTHER" id="PTHR22939">
    <property type="entry name" value="SERINE PROTEASE FAMILY S1C HTRA-RELATED"/>
    <property type="match status" value="1"/>
</dbReference>
<accession>A0A523QL14</accession>
<dbReference type="Gene3D" id="2.40.10.120">
    <property type="match status" value="1"/>
</dbReference>
<organism evidence="5 6">
    <name type="scientific">Aerophobetes bacterium</name>
    <dbReference type="NCBI Taxonomy" id="2030807"/>
    <lineage>
        <taxon>Bacteria</taxon>
        <taxon>Candidatus Aerophobota</taxon>
    </lineage>
</organism>
<proteinExistence type="inferred from homology"/>
<name>A0A523QL14_UNCAE</name>
<dbReference type="SUPFAM" id="SSF50156">
    <property type="entry name" value="PDZ domain-like"/>
    <property type="match status" value="2"/>
</dbReference>
<dbReference type="InterPro" id="IPR036034">
    <property type="entry name" value="PDZ_sf"/>
</dbReference>
<dbReference type="Proteomes" id="UP000320781">
    <property type="component" value="Unassembled WGS sequence"/>
</dbReference>
<keyword evidence="2" id="KW-0645">Protease</keyword>
<dbReference type="Pfam" id="PF13180">
    <property type="entry name" value="PDZ_2"/>
    <property type="match status" value="2"/>
</dbReference>
<dbReference type="Pfam" id="PF13365">
    <property type="entry name" value="Trypsin_2"/>
    <property type="match status" value="1"/>
</dbReference>
<keyword evidence="3" id="KW-0378">Hydrolase</keyword>
<comment type="caution">
    <text evidence="5">The sequence shown here is derived from an EMBL/GenBank/DDBJ whole genome shotgun (WGS) entry which is preliminary data.</text>
</comment>
<dbReference type="GO" id="GO:0004252">
    <property type="term" value="F:serine-type endopeptidase activity"/>
    <property type="evidence" value="ECO:0007669"/>
    <property type="project" value="InterPro"/>
</dbReference>
<evidence type="ECO:0000313" key="6">
    <source>
        <dbReference type="Proteomes" id="UP000320781"/>
    </source>
</evidence>
<feature type="domain" description="PDZ" evidence="4">
    <location>
        <begin position="425"/>
        <end position="522"/>
    </location>
</feature>
<reference evidence="5 6" key="1">
    <citation type="submission" date="2019-03" db="EMBL/GenBank/DDBJ databases">
        <title>Metabolic potential of uncultured bacteria and archaea associated with petroleum seepage in deep-sea sediments.</title>
        <authorList>
            <person name="Dong X."/>
            <person name="Hubert C."/>
        </authorList>
    </citation>
    <scope>NUCLEOTIDE SEQUENCE [LARGE SCALE GENOMIC DNA]</scope>
    <source>
        <strain evidence="5">E44_bin92</strain>
    </source>
</reference>
<dbReference type="Gene3D" id="2.30.42.10">
    <property type="match status" value="2"/>
</dbReference>
<dbReference type="InterPro" id="IPR009003">
    <property type="entry name" value="Peptidase_S1_PA"/>
</dbReference>
<protein>
    <submittedName>
        <fullName evidence="5">PDZ domain-containing protein</fullName>
    </submittedName>
</protein>
<feature type="domain" description="PDZ" evidence="4">
    <location>
        <begin position="320"/>
        <end position="409"/>
    </location>
</feature>